<accession>A0A1I1C346</accession>
<dbReference type="OrthoDB" id="5193090at2"/>
<dbReference type="AlphaFoldDB" id="A0A1I1C346"/>
<dbReference type="Proteomes" id="UP000243799">
    <property type="component" value="Unassembled WGS sequence"/>
</dbReference>
<reference evidence="3" key="1">
    <citation type="submission" date="2016-10" db="EMBL/GenBank/DDBJ databases">
        <authorList>
            <person name="Varghese N."/>
            <person name="Submissions S."/>
        </authorList>
    </citation>
    <scope>NUCLEOTIDE SEQUENCE [LARGE SCALE GENOMIC DNA]</scope>
    <source>
        <strain evidence="3">CGMCC 4.3568</strain>
    </source>
</reference>
<gene>
    <name evidence="2" type="ORF">SAMN05216266_12098</name>
</gene>
<name>A0A1I1C346_9PSEU</name>
<evidence type="ECO:0000256" key="1">
    <source>
        <dbReference type="SAM" id="Phobius"/>
    </source>
</evidence>
<evidence type="ECO:0008006" key="4">
    <source>
        <dbReference type="Google" id="ProtNLM"/>
    </source>
</evidence>
<feature type="transmembrane region" description="Helical" evidence="1">
    <location>
        <begin position="6"/>
        <end position="28"/>
    </location>
</feature>
<keyword evidence="1" id="KW-0812">Transmembrane</keyword>
<sequence>MTLLVIVTLIAVGLLVAALALVLIAILLRLRTILFTLGTVNVGLRAIARRVEPLEPVLADVNSDLAAANRAMSDALGSNRERGKEVV</sequence>
<dbReference type="RefSeq" id="WP_091677048.1">
    <property type="nucleotide sequence ID" value="NZ_FOKG01000020.1"/>
</dbReference>
<keyword evidence="1" id="KW-1133">Transmembrane helix</keyword>
<evidence type="ECO:0000313" key="3">
    <source>
        <dbReference type="Proteomes" id="UP000243799"/>
    </source>
</evidence>
<protein>
    <recommendedName>
        <fullName evidence="4">DUF948 domain-containing protein</fullName>
    </recommendedName>
</protein>
<proteinExistence type="predicted"/>
<keyword evidence="1" id="KW-0472">Membrane</keyword>
<dbReference type="STRING" id="490629.SAMN05216266_12098"/>
<evidence type="ECO:0000313" key="2">
    <source>
        <dbReference type="EMBL" id="SFB57054.1"/>
    </source>
</evidence>
<dbReference type="EMBL" id="FOKG01000020">
    <property type="protein sequence ID" value="SFB57054.1"/>
    <property type="molecule type" value="Genomic_DNA"/>
</dbReference>
<organism evidence="2 3">
    <name type="scientific">Amycolatopsis marina</name>
    <dbReference type="NCBI Taxonomy" id="490629"/>
    <lineage>
        <taxon>Bacteria</taxon>
        <taxon>Bacillati</taxon>
        <taxon>Actinomycetota</taxon>
        <taxon>Actinomycetes</taxon>
        <taxon>Pseudonocardiales</taxon>
        <taxon>Pseudonocardiaceae</taxon>
        <taxon>Amycolatopsis</taxon>
    </lineage>
</organism>
<keyword evidence="3" id="KW-1185">Reference proteome</keyword>